<feature type="transmembrane region" description="Helical" evidence="6">
    <location>
        <begin position="367"/>
        <end position="391"/>
    </location>
</feature>
<proteinExistence type="predicted"/>
<keyword evidence="4 6" id="KW-1133">Transmembrane helix</keyword>
<evidence type="ECO:0000313" key="10">
    <source>
        <dbReference type="Proteomes" id="UP000190541"/>
    </source>
</evidence>
<dbReference type="Pfam" id="PF12704">
    <property type="entry name" value="MacB_PCD"/>
    <property type="match status" value="1"/>
</dbReference>
<sequence>MVKDKTYATINILGLTIGLAACMLVFTVVIDELSYDKFWSRSDDLYTAYEDRKMGDGLYQKHPHTTARLGKALKDNFPEVEQFSEISAREQRFRIGPENPDGILARVLEADTNALAMFDFESVDGRLPTFVSGQKNLLITESFRDRHFNGQDPTGQIIDDVPSWSDEKESFLITGVIKDIPQNTHLRADAIALTKPTSTQLSKDGVWGGQKVYYLLKPGTDVQAFTQKMNDWVQQYIDNPKQKEKIFGLQPLTEIYLNSDHDSNIAVKGNRNTIYILTGVGALLLLIACINFVNLSTARAMKRLKETGVRKILGAQRGQLAGQFLTESLLFFLVSTLLAIGLYALGLPVVESFIGHPLVHSLLASPGIFGATLLLIFFISIITGAYPAWLLSGFNPSNTLRGRLFQGTIVSAGSLRKALVVIQFAIAVVVLIALLVVTNQVNYLANKPIGYNKENLLHISMRNWDNKGETFKTELKKLPGIEAVSFAGWNPANGNATITLQQLDHPFKDGEKIDIQFLVADFDFAETIGLELQSGRYLDAAFGADVYDVWAPIKKNMDRAETSTYMNSRSSIITATTAKMFGVQETGALIPKIGFPPVGIVKDFHRESLHHALGPLFIVGRDSSEHSLQMFIRTTPGMERQAQESLVTLYRDFYPDRLLGAEWVTDILDRQYEAEQKQQTLFSFFSGLMLFLSTMGVFGLVVHAAQQRVKEIGIRKVLGASVAGIVRLLSTDFVKLVLIAVVVGSPIAWWAMNKWLEDFAYRIEIQWWMFAAAGLVAVVIALLTVSWQAVRTALANPVDSLRDE</sequence>
<dbReference type="InterPro" id="IPR025857">
    <property type="entry name" value="MacB_PCD"/>
</dbReference>
<feature type="transmembrane region" description="Helical" evidence="6">
    <location>
        <begin position="12"/>
        <end position="30"/>
    </location>
</feature>
<gene>
    <name evidence="9" type="ORF">SAMN05660226_03243</name>
</gene>
<reference evidence="9 10" key="1">
    <citation type="submission" date="2017-02" db="EMBL/GenBank/DDBJ databases">
        <authorList>
            <person name="Peterson S.W."/>
        </authorList>
    </citation>
    <scope>NUCLEOTIDE SEQUENCE [LARGE SCALE GENOMIC DNA]</scope>
    <source>
        <strain evidence="9 10">DSM 22899</strain>
    </source>
</reference>
<feature type="domain" description="ABC3 transporter permease C-terminal" evidence="7">
    <location>
        <begin position="684"/>
        <end position="791"/>
    </location>
</feature>
<dbReference type="EMBL" id="FUYS01000009">
    <property type="protein sequence ID" value="SKB81460.1"/>
    <property type="molecule type" value="Genomic_DNA"/>
</dbReference>
<name>A0A1T5ECC2_9SPHI</name>
<dbReference type="Proteomes" id="UP000190541">
    <property type="component" value="Unassembled WGS sequence"/>
</dbReference>
<evidence type="ECO:0000256" key="4">
    <source>
        <dbReference type="ARBA" id="ARBA00022989"/>
    </source>
</evidence>
<dbReference type="GO" id="GO:0005886">
    <property type="term" value="C:plasma membrane"/>
    <property type="evidence" value="ECO:0007669"/>
    <property type="project" value="UniProtKB-SubCell"/>
</dbReference>
<evidence type="ECO:0000256" key="3">
    <source>
        <dbReference type="ARBA" id="ARBA00022692"/>
    </source>
</evidence>
<keyword evidence="10" id="KW-1185">Reference proteome</keyword>
<dbReference type="InterPro" id="IPR050250">
    <property type="entry name" value="Macrolide_Exporter_MacB"/>
</dbReference>
<keyword evidence="5 6" id="KW-0472">Membrane</keyword>
<protein>
    <submittedName>
        <fullName evidence="9">Putative ABC transport system permease protein</fullName>
    </submittedName>
</protein>
<dbReference type="PANTHER" id="PTHR30572:SF18">
    <property type="entry name" value="ABC-TYPE MACROLIDE FAMILY EXPORT SYSTEM PERMEASE COMPONENT 2"/>
    <property type="match status" value="1"/>
</dbReference>
<dbReference type="STRING" id="623280.SAMN05660226_03243"/>
<evidence type="ECO:0000259" key="8">
    <source>
        <dbReference type="Pfam" id="PF12704"/>
    </source>
</evidence>
<feature type="transmembrane region" description="Helical" evidence="6">
    <location>
        <begin position="717"/>
        <end position="745"/>
    </location>
</feature>
<evidence type="ECO:0000256" key="2">
    <source>
        <dbReference type="ARBA" id="ARBA00022475"/>
    </source>
</evidence>
<dbReference type="PROSITE" id="PS51257">
    <property type="entry name" value="PROKAR_LIPOPROTEIN"/>
    <property type="match status" value="1"/>
</dbReference>
<feature type="domain" description="MacB-like periplasmic core" evidence="8">
    <location>
        <begin position="10"/>
        <end position="230"/>
    </location>
</feature>
<dbReference type="PANTHER" id="PTHR30572">
    <property type="entry name" value="MEMBRANE COMPONENT OF TRANSPORTER-RELATED"/>
    <property type="match status" value="1"/>
</dbReference>
<keyword evidence="2" id="KW-1003">Cell membrane</keyword>
<dbReference type="GO" id="GO:0022857">
    <property type="term" value="F:transmembrane transporter activity"/>
    <property type="evidence" value="ECO:0007669"/>
    <property type="project" value="TreeGrafter"/>
</dbReference>
<feature type="transmembrane region" description="Helical" evidence="6">
    <location>
        <begin position="274"/>
        <end position="295"/>
    </location>
</feature>
<keyword evidence="3 6" id="KW-0812">Transmembrane</keyword>
<dbReference type="AlphaFoldDB" id="A0A1T5ECC2"/>
<accession>A0A1T5ECC2</accession>
<feature type="transmembrane region" description="Helical" evidence="6">
    <location>
        <begin position="329"/>
        <end position="347"/>
    </location>
</feature>
<evidence type="ECO:0000256" key="1">
    <source>
        <dbReference type="ARBA" id="ARBA00004651"/>
    </source>
</evidence>
<feature type="domain" description="ABC3 transporter permease C-terminal" evidence="7">
    <location>
        <begin position="280"/>
        <end position="396"/>
    </location>
</feature>
<feature type="transmembrane region" description="Helical" evidence="6">
    <location>
        <begin position="418"/>
        <end position="437"/>
    </location>
</feature>
<evidence type="ECO:0000256" key="6">
    <source>
        <dbReference type="SAM" id="Phobius"/>
    </source>
</evidence>
<dbReference type="Pfam" id="PF02687">
    <property type="entry name" value="FtsX"/>
    <property type="match status" value="2"/>
</dbReference>
<evidence type="ECO:0000256" key="5">
    <source>
        <dbReference type="ARBA" id="ARBA00023136"/>
    </source>
</evidence>
<dbReference type="InterPro" id="IPR003838">
    <property type="entry name" value="ABC3_permease_C"/>
</dbReference>
<comment type="subcellular location">
    <subcellularLocation>
        <location evidence="1">Cell membrane</location>
        <topology evidence="1">Multi-pass membrane protein</topology>
    </subcellularLocation>
</comment>
<evidence type="ECO:0000313" key="9">
    <source>
        <dbReference type="EMBL" id="SKB81460.1"/>
    </source>
</evidence>
<evidence type="ECO:0000259" key="7">
    <source>
        <dbReference type="Pfam" id="PF02687"/>
    </source>
</evidence>
<organism evidence="9 10">
    <name type="scientific">Parapedobacter luteus</name>
    <dbReference type="NCBI Taxonomy" id="623280"/>
    <lineage>
        <taxon>Bacteria</taxon>
        <taxon>Pseudomonadati</taxon>
        <taxon>Bacteroidota</taxon>
        <taxon>Sphingobacteriia</taxon>
        <taxon>Sphingobacteriales</taxon>
        <taxon>Sphingobacteriaceae</taxon>
        <taxon>Parapedobacter</taxon>
    </lineage>
</organism>
<feature type="transmembrane region" description="Helical" evidence="6">
    <location>
        <begin position="681"/>
        <end position="705"/>
    </location>
</feature>
<feature type="transmembrane region" description="Helical" evidence="6">
    <location>
        <begin position="765"/>
        <end position="785"/>
    </location>
</feature>